<evidence type="ECO:0000256" key="4">
    <source>
        <dbReference type="ARBA" id="ARBA00022989"/>
    </source>
</evidence>
<evidence type="ECO:0000256" key="6">
    <source>
        <dbReference type="ARBA" id="ARBA00023125"/>
    </source>
</evidence>
<organism evidence="13 14">
    <name type="scientific">Lithospermum erythrorhizon</name>
    <name type="common">Purple gromwell</name>
    <name type="synonym">Lithospermum officinale var. erythrorhizon</name>
    <dbReference type="NCBI Taxonomy" id="34254"/>
    <lineage>
        <taxon>Eukaryota</taxon>
        <taxon>Viridiplantae</taxon>
        <taxon>Streptophyta</taxon>
        <taxon>Embryophyta</taxon>
        <taxon>Tracheophyta</taxon>
        <taxon>Spermatophyta</taxon>
        <taxon>Magnoliopsida</taxon>
        <taxon>eudicotyledons</taxon>
        <taxon>Gunneridae</taxon>
        <taxon>Pentapetalae</taxon>
        <taxon>asterids</taxon>
        <taxon>lamiids</taxon>
        <taxon>Boraginales</taxon>
        <taxon>Boraginaceae</taxon>
        <taxon>Boraginoideae</taxon>
        <taxon>Lithospermeae</taxon>
        <taxon>Lithospermum</taxon>
    </lineage>
</organism>
<keyword evidence="9" id="KW-0804">Transcription</keyword>
<dbReference type="InterPro" id="IPR036093">
    <property type="entry name" value="NAC_dom_sf"/>
</dbReference>
<evidence type="ECO:0000256" key="7">
    <source>
        <dbReference type="ARBA" id="ARBA00023136"/>
    </source>
</evidence>
<dbReference type="Proteomes" id="UP001454036">
    <property type="component" value="Unassembled WGS sequence"/>
</dbReference>
<evidence type="ECO:0000256" key="3">
    <source>
        <dbReference type="ARBA" id="ARBA00022692"/>
    </source>
</evidence>
<keyword evidence="5" id="KW-0805">Transcription regulation</keyword>
<feature type="transmembrane region" description="Helical" evidence="11">
    <location>
        <begin position="567"/>
        <end position="585"/>
    </location>
</feature>
<sequence length="598" mass="67283">MCLPGFRFHPTDEELVLYYLKRKICRRRLKVDIIAETDVYKFDPQDLPGLCKLKTGDRQWFFFSPRDRKYPNGARSNRAAPHGYWKATGKDRTITCNSRDVGNKKTLVFYQGRAPSGQRTDWVMHEYTLDEQELKRCPDVHDYYALYKVFKKSGPGPKNGEQYGAPFREEDWADEDCFDQEAAVTKGDIVPVNNKETQALVEHPTIDWEDFLNRIADEAVLVQSPDVNHEYALGQLLDEQQLHKTSVNNCSREVIAVEQINMPQTLCHNYDVQASFDLTQSGTSQLHFNEAPEITSGPNAADGLQLQVIEEDFLEDFLEMDDLVGAQSTAQDFDHGNPMNFQLDEFDGLSELDLFQEAGLFLNESCFDDQAHISQSLIAESERNPDEPNLFTDHYTNHLEVGSADPEHMYRLDGNDCQSLSSDSRSHLNNFVNEMVSHQPSQLDGSNQLCDQQYSIFAPPEANDRVNPSITSGMICDVASGSNPTGLSQNQNVKPHDASGSWFSSALWDFVDSIPSAPAYAAETALVNKTLEKMSSFSRLRITSKNMNYAAGNTPPDSKSGNSKNRLLLSFFIVGTLCAILFLFIGTPSEGLSRFIFS</sequence>
<keyword evidence="14" id="KW-1185">Reference proteome</keyword>
<dbReference type="GO" id="GO:0016020">
    <property type="term" value="C:membrane"/>
    <property type="evidence" value="ECO:0007669"/>
    <property type="project" value="UniProtKB-SubCell"/>
</dbReference>
<protein>
    <recommendedName>
        <fullName evidence="12">NAC domain-containing protein</fullName>
    </recommendedName>
</protein>
<dbReference type="SUPFAM" id="SSF101941">
    <property type="entry name" value="NAC domain"/>
    <property type="match status" value="1"/>
</dbReference>
<evidence type="ECO:0000256" key="9">
    <source>
        <dbReference type="ARBA" id="ARBA00023163"/>
    </source>
</evidence>
<dbReference type="InterPro" id="IPR003441">
    <property type="entry name" value="NAC-dom"/>
</dbReference>
<evidence type="ECO:0000256" key="10">
    <source>
        <dbReference type="ARBA" id="ARBA00023242"/>
    </source>
</evidence>
<keyword evidence="6" id="KW-0238">DNA-binding</keyword>
<keyword evidence="7 11" id="KW-0472">Membrane</keyword>
<dbReference type="FunFam" id="2.170.150.80:FF:000002">
    <property type="entry name" value="Nac domain-containing protein 86"/>
    <property type="match status" value="1"/>
</dbReference>
<evidence type="ECO:0000256" key="1">
    <source>
        <dbReference type="ARBA" id="ARBA00004123"/>
    </source>
</evidence>
<dbReference type="PANTHER" id="PTHR31744:SF216">
    <property type="entry name" value="NAC TRANSCRIPTION FACTOR"/>
    <property type="match status" value="1"/>
</dbReference>
<evidence type="ECO:0000256" key="11">
    <source>
        <dbReference type="SAM" id="Phobius"/>
    </source>
</evidence>
<name>A0AAV3PER8_LITER</name>
<evidence type="ECO:0000256" key="5">
    <source>
        <dbReference type="ARBA" id="ARBA00023015"/>
    </source>
</evidence>
<dbReference type="Pfam" id="PF02365">
    <property type="entry name" value="NAM"/>
    <property type="match status" value="1"/>
</dbReference>
<dbReference type="PANTHER" id="PTHR31744">
    <property type="entry name" value="PROTEIN CUP-SHAPED COTYLEDON 2-RELATED"/>
    <property type="match status" value="1"/>
</dbReference>
<dbReference type="GO" id="GO:0005634">
    <property type="term" value="C:nucleus"/>
    <property type="evidence" value="ECO:0007669"/>
    <property type="project" value="UniProtKB-SubCell"/>
</dbReference>
<dbReference type="GO" id="GO:0006355">
    <property type="term" value="P:regulation of DNA-templated transcription"/>
    <property type="evidence" value="ECO:0007669"/>
    <property type="project" value="InterPro"/>
</dbReference>
<dbReference type="GO" id="GO:0000976">
    <property type="term" value="F:transcription cis-regulatory region binding"/>
    <property type="evidence" value="ECO:0007669"/>
    <property type="project" value="UniProtKB-ARBA"/>
</dbReference>
<evidence type="ECO:0000259" key="12">
    <source>
        <dbReference type="PROSITE" id="PS51005"/>
    </source>
</evidence>
<keyword evidence="10" id="KW-0539">Nucleus</keyword>
<gene>
    <name evidence="13" type="ORF">LIER_43020</name>
</gene>
<evidence type="ECO:0000313" key="13">
    <source>
        <dbReference type="EMBL" id="GAA0148790.1"/>
    </source>
</evidence>
<dbReference type="Gene3D" id="2.170.150.80">
    <property type="entry name" value="NAC domain"/>
    <property type="match status" value="1"/>
</dbReference>
<reference evidence="13 14" key="1">
    <citation type="submission" date="2024-01" db="EMBL/GenBank/DDBJ databases">
        <title>The complete chloroplast genome sequence of Lithospermum erythrorhizon: insights into the phylogenetic relationship among Boraginaceae species and the maternal lineages of purple gromwells.</title>
        <authorList>
            <person name="Okada T."/>
            <person name="Watanabe K."/>
        </authorList>
    </citation>
    <scope>NUCLEOTIDE SEQUENCE [LARGE SCALE GENOMIC DNA]</scope>
</reference>
<keyword evidence="8" id="KW-0010">Activator</keyword>
<keyword evidence="3 11" id="KW-0812">Transmembrane</keyword>
<accession>A0AAV3PER8</accession>
<dbReference type="EMBL" id="BAABME010032239">
    <property type="protein sequence ID" value="GAA0148790.1"/>
    <property type="molecule type" value="Genomic_DNA"/>
</dbReference>
<proteinExistence type="predicted"/>
<feature type="domain" description="NAC" evidence="12">
    <location>
        <begin position="2"/>
        <end position="152"/>
    </location>
</feature>
<comment type="caution">
    <text evidence="13">The sequence shown here is derived from an EMBL/GenBank/DDBJ whole genome shotgun (WGS) entry which is preliminary data.</text>
</comment>
<evidence type="ECO:0000256" key="2">
    <source>
        <dbReference type="ARBA" id="ARBA00004167"/>
    </source>
</evidence>
<dbReference type="AlphaFoldDB" id="A0AAV3PER8"/>
<evidence type="ECO:0000256" key="8">
    <source>
        <dbReference type="ARBA" id="ARBA00023159"/>
    </source>
</evidence>
<evidence type="ECO:0000313" key="14">
    <source>
        <dbReference type="Proteomes" id="UP001454036"/>
    </source>
</evidence>
<comment type="subcellular location">
    <subcellularLocation>
        <location evidence="2">Membrane</location>
        <topology evidence="2">Single-pass membrane protein</topology>
    </subcellularLocation>
    <subcellularLocation>
        <location evidence="1">Nucleus</location>
    </subcellularLocation>
</comment>
<keyword evidence="4 11" id="KW-1133">Transmembrane helix</keyword>
<dbReference type="PROSITE" id="PS51005">
    <property type="entry name" value="NAC"/>
    <property type="match status" value="1"/>
</dbReference>